<keyword evidence="1" id="KW-0812">Transmembrane</keyword>
<gene>
    <name evidence="2" type="ORF">MPL3356_240150</name>
</gene>
<evidence type="ECO:0000256" key="1">
    <source>
        <dbReference type="SAM" id="Phobius"/>
    </source>
</evidence>
<dbReference type="Proteomes" id="UP000045285">
    <property type="component" value="Unassembled WGS sequence"/>
</dbReference>
<evidence type="ECO:0000313" key="3">
    <source>
        <dbReference type="Proteomes" id="UP000045285"/>
    </source>
</evidence>
<dbReference type="AlphaFoldDB" id="A0A090DSY8"/>
<keyword evidence="1" id="KW-0472">Membrane</keyword>
<protein>
    <submittedName>
        <fullName evidence="2">Uncharacterized protein</fullName>
    </submittedName>
</protein>
<feature type="transmembrane region" description="Helical" evidence="1">
    <location>
        <begin position="12"/>
        <end position="28"/>
    </location>
</feature>
<sequence length="30" mass="3765">MRLGRLNTLFKLLYIYLTFMSFYFSFYVCL</sequence>
<proteinExistence type="predicted"/>
<dbReference type="EMBL" id="CCMZ01000017">
    <property type="protein sequence ID" value="CDX17715.1"/>
    <property type="molecule type" value="Genomic_DNA"/>
</dbReference>
<evidence type="ECO:0000313" key="2">
    <source>
        <dbReference type="EMBL" id="CDX17715.1"/>
    </source>
</evidence>
<reference evidence="3" key="1">
    <citation type="submission" date="2014-08" db="EMBL/GenBank/DDBJ databases">
        <authorList>
            <person name="Moulin L."/>
        </authorList>
    </citation>
    <scope>NUCLEOTIDE SEQUENCE [LARGE SCALE GENOMIC DNA]</scope>
</reference>
<keyword evidence="1" id="KW-1133">Transmembrane helix</keyword>
<name>A0A090DSY8_MESPL</name>
<organism evidence="2 3">
    <name type="scientific">Mesorhizobium plurifarium</name>
    <dbReference type="NCBI Taxonomy" id="69974"/>
    <lineage>
        <taxon>Bacteria</taxon>
        <taxon>Pseudomonadati</taxon>
        <taxon>Pseudomonadota</taxon>
        <taxon>Alphaproteobacteria</taxon>
        <taxon>Hyphomicrobiales</taxon>
        <taxon>Phyllobacteriaceae</taxon>
        <taxon>Mesorhizobium</taxon>
    </lineage>
</organism>
<keyword evidence="3" id="KW-1185">Reference proteome</keyword>
<accession>A0A090DSY8</accession>